<dbReference type="Proteomes" id="UP001178288">
    <property type="component" value="Chromosome"/>
</dbReference>
<evidence type="ECO:0000313" key="2">
    <source>
        <dbReference type="Proteomes" id="UP001178288"/>
    </source>
</evidence>
<dbReference type="RefSeq" id="WP_066084683.1">
    <property type="nucleotide sequence ID" value="NZ_CP126114.1"/>
</dbReference>
<dbReference type="KEGG" id="nnv:QNH39_08445"/>
<reference evidence="1" key="1">
    <citation type="submission" date="2023-05" db="EMBL/GenBank/DDBJ databases">
        <title>Comparative genomics of Bacillaceae isolates and their secondary metabolite potential.</title>
        <authorList>
            <person name="Song L."/>
            <person name="Nielsen L.J."/>
            <person name="Mohite O."/>
            <person name="Xu X."/>
            <person name="Weber T."/>
            <person name="Kovacs A.T."/>
        </authorList>
    </citation>
    <scope>NUCLEOTIDE SEQUENCE</scope>
    <source>
        <strain evidence="1">XLM17</strain>
    </source>
</reference>
<gene>
    <name evidence="1" type="ORF">QNH39_08445</name>
</gene>
<sequence length="205" mass="24295">MEDKNEKEVVENIVVENEKEEQLTSLDILWVHVFGELDQWAKHSDYRDEVFLNEAKSFAESVKRNQGNMKEIAEQFNKEFAEWERTAREEFLMSTTSLQHFFPIKSYEEINAQIDHIQKKTMSILTAPCQTISKNLTMDKYLEIIDQYIALRKKSRLQYIKTVKQAGNLVYENQKGFVNLFARQIKTLMFPLNKYLEKAEEHTKS</sequence>
<organism evidence="1 2">
    <name type="scientific">Neobacillus novalis</name>
    <dbReference type="NCBI Taxonomy" id="220687"/>
    <lineage>
        <taxon>Bacteria</taxon>
        <taxon>Bacillati</taxon>
        <taxon>Bacillota</taxon>
        <taxon>Bacilli</taxon>
        <taxon>Bacillales</taxon>
        <taxon>Bacillaceae</taxon>
        <taxon>Neobacillus</taxon>
    </lineage>
</organism>
<keyword evidence="2" id="KW-1185">Reference proteome</keyword>
<accession>A0AA95MQN4</accession>
<evidence type="ECO:0000313" key="1">
    <source>
        <dbReference type="EMBL" id="WHY87845.1"/>
    </source>
</evidence>
<protein>
    <submittedName>
        <fullName evidence="1">Uncharacterized protein</fullName>
    </submittedName>
</protein>
<proteinExistence type="predicted"/>
<dbReference type="AlphaFoldDB" id="A0AA95MQN4"/>
<name>A0AA95MQN4_9BACI</name>
<dbReference type="EMBL" id="CP126114">
    <property type="protein sequence ID" value="WHY87845.1"/>
    <property type="molecule type" value="Genomic_DNA"/>
</dbReference>